<dbReference type="KEGG" id="pfj:MYCFIDRAFT_211419"/>
<keyword evidence="2" id="KW-1185">Reference proteome</keyword>
<gene>
    <name evidence="1" type="ORF">MYCFIDRAFT_211419</name>
</gene>
<protein>
    <submittedName>
        <fullName evidence="1">Uncharacterized protein</fullName>
    </submittedName>
</protein>
<dbReference type="OrthoDB" id="3631356at2759"/>
<dbReference type="VEuPathDB" id="FungiDB:MYCFIDRAFT_211419"/>
<dbReference type="EMBL" id="KB446559">
    <property type="protein sequence ID" value="EME81629.1"/>
    <property type="molecule type" value="Genomic_DNA"/>
</dbReference>
<dbReference type="HOGENOM" id="CLU_2705887_0_0_1"/>
<name>M2ZRF7_PSEFD</name>
<evidence type="ECO:0000313" key="2">
    <source>
        <dbReference type="Proteomes" id="UP000016932"/>
    </source>
</evidence>
<organism evidence="1 2">
    <name type="scientific">Pseudocercospora fijiensis (strain CIRAD86)</name>
    <name type="common">Black leaf streak disease fungus</name>
    <name type="synonym">Mycosphaerella fijiensis</name>
    <dbReference type="NCBI Taxonomy" id="383855"/>
    <lineage>
        <taxon>Eukaryota</taxon>
        <taxon>Fungi</taxon>
        <taxon>Dikarya</taxon>
        <taxon>Ascomycota</taxon>
        <taxon>Pezizomycotina</taxon>
        <taxon>Dothideomycetes</taxon>
        <taxon>Dothideomycetidae</taxon>
        <taxon>Mycosphaerellales</taxon>
        <taxon>Mycosphaerellaceae</taxon>
        <taxon>Pseudocercospora</taxon>
    </lineage>
</organism>
<dbReference type="Proteomes" id="UP000016932">
    <property type="component" value="Unassembled WGS sequence"/>
</dbReference>
<dbReference type="GeneID" id="19337402"/>
<proteinExistence type="predicted"/>
<dbReference type="RefSeq" id="XP_007927241.1">
    <property type="nucleotide sequence ID" value="XM_007929050.1"/>
</dbReference>
<sequence length="73" mass="8192">MRSEKMPSGKGWESGLRLRTTVVVARWAERQRVKDVTQLRVPTAKHNANDSVLLAQGRYVAEPVVDEKGCVVM</sequence>
<accession>M2ZRF7</accession>
<dbReference type="AlphaFoldDB" id="M2ZRF7"/>
<evidence type="ECO:0000313" key="1">
    <source>
        <dbReference type="EMBL" id="EME81629.1"/>
    </source>
</evidence>
<reference evidence="1 2" key="1">
    <citation type="journal article" date="2012" name="PLoS Pathog.">
        <title>Diverse lifestyles and strategies of plant pathogenesis encoded in the genomes of eighteen Dothideomycetes fungi.</title>
        <authorList>
            <person name="Ohm R.A."/>
            <person name="Feau N."/>
            <person name="Henrissat B."/>
            <person name="Schoch C.L."/>
            <person name="Horwitz B.A."/>
            <person name="Barry K.W."/>
            <person name="Condon B.J."/>
            <person name="Copeland A.C."/>
            <person name="Dhillon B."/>
            <person name="Glaser F."/>
            <person name="Hesse C.N."/>
            <person name="Kosti I."/>
            <person name="LaButti K."/>
            <person name="Lindquist E.A."/>
            <person name="Lucas S."/>
            <person name="Salamov A.A."/>
            <person name="Bradshaw R.E."/>
            <person name="Ciuffetti L."/>
            <person name="Hamelin R.C."/>
            <person name="Kema G.H.J."/>
            <person name="Lawrence C."/>
            <person name="Scott J.A."/>
            <person name="Spatafora J.W."/>
            <person name="Turgeon B.G."/>
            <person name="de Wit P.J.G.M."/>
            <person name="Zhong S."/>
            <person name="Goodwin S.B."/>
            <person name="Grigoriev I.V."/>
        </authorList>
    </citation>
    <scope>NUCLEOTIDE SEQUENCE [LARGE SCALE GENOMIC DNA]</scope>
    <source>
        <strain evidence="1 2">CIRAD86</strain>
    </source>
</reference>